<evidence type="ECO:0000313" key="2">
    <source>
        <dbReference type="Proteomes" id="UP000253303"/>
    </source>
</evidence>
<dbReference type="EMBL" id="QMEY01000022">
    <property type="protein sequence ID" value="RBQ15577.1"/>
    <property type="molecule type" value="Genomic_DNA"/>
</dbReference>
<sequence length="70" mass="8060">MGRPRHKIKEFEAVLREAESRGWTVTLGGNGHYKMYCPCARKCKKTMPSTPSDPNCLRHLLGQLKRVTCW</sequence>
<dbReference type="AlphaFoldDB" id="A0A366LP08"/>
<evidence type="ECO:0000313" key="1">
    <source>
        <dbReference type="EMBL" id="RBQ15577.1"/>
    </source>
</evidence>
<accession>A0A366LP08</accession>
<evidence type="ECO:0008006" key="3">
    <source>
        <dbReference type="Google" id="ProtNLM"/>
    </source>
</evidence>
<protein>
    <recommendedName>
        <fullName evidence="3">HicA-like toxin</fullName>
    </recommendedName>
</protein>
<reference evidence="1 2" key="1">
    <citation type="submission" date="2018-06" db="EMBL/GenBank/DDBJ databases">
        <title>Sphaerisporangium craniellae sp. nov., isolated from a marine sponge in the South China Sea.</title>
        <authorList>
            <person name="Li L."/>
        </authorList>
    </citation>
    <scope>NUCLEOTIDE SEQUENCE [LARGE SCALE GENOMIC DNA]</scope>
    <source>
        <strain evidence="1 2">LHW63015</strain>
    </source>
</reference>
<comment type="caution">
    <text evidence="1">The sequence shown here is derived from an EMBL/GenBank/DDBJ whole genome shotgun (WGS) entry which is preliminary data.</text>
</comment>
<name>A0A366LP08_9ACTN</name>
<dbReference type="Proteomes" id="UP000253303">
    <property type="component" value="Unassembled WGS sequence"/>
</dbReference>
<gene>
    <name evidence="1" type="ORF">DP939_34970</name>
</gene>
<proteinExistence type="predicted"/>
<organism evidence="1 2">
    <name type="scientific">Spongiactinospora rosea</name>
    <dbReference type="NCBI Taxonomy" id="2248750"/>
    <lineage>
        <taxon>Bacteria</taxon>
        <taxon>Bacillati</taxon>
        <taxon>Actinomycetota</taxon>
        <taxon>Actinomycetes</taxon>
        <taxon>Streptosporangiales</taxon>
        <taxon>Streptosporangiaceae</taxon>
        <taxon>Spongiactinospora</taxon>
    </lineage>
</organism>
<keyword evidence="2" id="KW-1185">Reference proteome</keyword>